<dbReference type="GO" id="GO:0016209">
    <property type="term" value="F:antioxidant activity"/>
    <property type="evidence" value="ECO:0007669"/>
    <property type="project" value="InterPro"/>
</dbReference>
<name>A0A2T1EAR3_9CYAN</name>
<dbReference type="Pfam" id="PF17991">
    <property type="entry name" value="Thioredoxin_10"/>
    <property type="match status" value="1"/>
</dbReference>
<reference evidence="2 3" key="2">
    <citation type="submission" date="2018-03" db="EMBL/GenBank/DDBJ databases">
        <title>The ancient ancestry and fast evolution of plastids.</title>
        <authorList>
            <person name="Moore K.R."/>
            <person name="Magnabosco C."/>
            <person name="Momper L."/>
            <person name="Gold D.A."/>
            <person name="Bosak T."/>
            <person name="Fournier G.P."/>
        </authorList>
    </citation>
    <scope>NUCLEOTIDE SEQUENCE [LARGE SCALE GENOMIC DNA]</scope>
    <source>
        <strain evidence="2 3">ULC18</strain>
    </source>
</reference>
<sequence length="401" mass="45402">MSALHTQRPRLCVRSSRRRRSSRFSNFTESIGAQRQGGQRVSINYNRRYFLTTMLTTIAATQLGMLGCTTQHATSTTAELPIEGELPPLVGAIAWLSSQPLTVDELRGKVVLINFCTYTCINWLRQLPYVRAWAEKYQDQGLVVIGVHTPEFEFEKNTDNVRRALTAMRIDYPIAVDNDYAVWQAFGNHYWPALYFIDRQGRIRHHHFGEGEYERSERVIQQLLSESGTARVGQELVKVDARGLEAAADWGSLKSPENYLGYERTENFASPGGALLNKPRSYANPAPLNRNQWALSGDWTIGRQAIVLNQSGGRIAYRFHARDLHLVMGPVERGTSVRFRVLVDGQPAVTARGLDIDERGEGTVTEQRLYQLIRQPQTVSDRQFEIEFLDTGVEAFAFTFG</sequence>
<dbReference type="Gene3D" id="2.60.120.260">
    <property type="entry name" value="Galactose-binding domain-like"/>
    <property type="match status" value="1"/>
</dbReference>
<dbReference type="Pfam" id="PF00578">
    <property type="entry name" value="AhpC-TSA"/>
    <property type="match status" value="1"/>
</dbReference>
<dbReference type="InterPro" id="IPR050553">
    <property type="entry name" value="Thioredoxin_ResA/DsbE_sf"/>
</dbReference>
<reference evidence="3" key="1">
    <citation type="submission" date="2018-02" db="EMBL/GenBank/DDBJ databases">
        <authorList>
            <person name="Moore K."/>
            <person name="Momper L."/>
        </authorList>
    </citation>
    <scope>NUCLEOTIDE SEQUENCE [LARGE SCALE GENOMIC DNA]</scope>
    <source>
        <strain evidence="3">ULC18</strain>
    </source>
</reference>
<dbReference type="PANTHER" id="PTHR42852:SF13">
    <property type="entry name" value="PROTEIN DIPZ"/>
    <property type="match status" value="1"/>
</dbReference>
<dbReference type="PROSITE" id="PS51352">
    <property type="entry name" value="THIOREDOXIN_2"/>
    <property type="match status" value="1"/>
</dbReference>
<dbReference type="Gene3D" id="3.40.30.10">
    <property type="entry name" value="Glutaredoxin"/>
    <property type="match status" value="1"/>
</dbReference>
<comment type="caution">
    <text evidence="2">The sequence shown here is derived from an EMBL/GenBank/DDBJ whole genome shotgun (WGS) entry which is preliminary data.</text>
</comment>
<dbReference type="EMBL" id="PVWK01000058">
    <property type="protein sequence ID" value="PSB29775.1"/>
    <property type="molecule type" value="Genomic_DNA"/>
</dbReference>
<evidence type="ECO:0000259" key="1">
    <source>
        <dbReference type="PROSITE" id="PS51352"/>
    </source>
</evidence>
<dbReference type="OrthoDB" id="9799230at2"/>
<dbReference type="CDD" id="cd03012">
    <property type="entry name" value="TlpA_like_DipZ_like"/>
    <property type="match status" value="1"/>
</dbReference>
<organism evidence="2 3">
    <name type="scientific">Stenomitos frigidus ULC18</name>
    <dbReference type="NCBI Taxonomy" id="2107698"/>
    <lineage>
        <taxon>Bacteria</taxon>
        <taxon>Bacillati</taxon>
        <taxon>Cyanobacteriota</taxon>
        <taxon>Cyanophyceae</taxon>
        <taxon>Leptolyngbyales</taxon>
        <taxon>Leptolyngbyaceae</taxon>
        <taxon>Stenomitos</taxon>
    </lineage>
</organism>
<protein>
    <submittedName>
        <fullName evidence="2">Thioredoxin</fullName>
    </submittedName>
</protein>
<dbReference type="GO" id="GO:0016491">
    <property type="term" value="F:oxidoreductase activity"/>
    <property type="evidence" value="ECO:0007669"/>
    <property type="project" value="InterPro"/>
</dbReference>
<keyword evidence="3" id="KW-1185">Reference proteome</keyword>
<dbReference type="InterPro" id="IPR041017">
    <property type="entry name" value="Thioredoxin_10"/>
</dbReference>
<evidence type="ECO:0000313" key="3">
    <source>
        <dbReference type="Proteomes" id="UP000239576"/>
    </source>
</evidence>
<dbReference type="AlphaFoldDB" id="A0A2T1EAR3"/>
<dbReference type="InterPro" id="IPR013766">
    <property type="entry name" value="Thioredoxin_domain"/>
</dbReference>
<dbReference type="InterPro" id="IPR036249">
    <property type="entry name" value="Thioredoxin-like_sf"/>
</dbReference>
<proteinExistence type="predicted"/>
<dbReference type="SUPFAM" id="SSF52833">
    <property type="entry name" value="Thioredoxin-like"/>
    <property type="match status" value="1"/>
</dbReference>
<gene>
    <name evidence="2" type="ORF">C7B82_10475</name>
</gene>
<evidence type="ECO:0000313" key="2">
    <source>
        <dbReference type="EMBL" id="PSB29775.1"/>
    </source>
</evidence>
<dbReference type="InterPro" id="IPR000866">
    <property type="entry name" value="AhpC/TSA"/>
</dbReference>
<dbReference type="PANTHER" id="PTHR42852">
    <property type="entry name" value="THIOL:DISULFIDE INTERCHANGE PROTEIN DSBE"/>
    <property type="match status" value="1"/>
</dbReference>
<feature type="domain" description="Thioredoxin" evidence="1">
    <location>
        <begin position="81"/>
        <end position="225"/>
    </location>
</feature>
<dbReference type="Proteomes" id="UP000239576">
    <property type="component" value="Unassembled WGS sequence"/>
</dbReference>
<accession>A0A2T1EAR3</accession>